<sequence>MFKSSVSLGFIYAVSCASALIPRGSYDSVERRSPPANDSKIWAAFYCEGPNYRGDCVTQQYSGGECTQVLPAYSSKILSFLTSSSNCILYQGSDCTGSAVPIYSSVQDLRAFTKTNSYRCGLTSGLVATRVASVPSVPTPLPVSPHVAR</sequence>
<feature type="chain" id="PRO_5040450002" evidence="1">
    <location>
        <begin position="20"/>
        <end position="149"/>
    </location>
</feature>
<comment type="caution">
    <text evidence="2">The sequence shown here is derived from an EMBL/GenBank/DDBJ whole genome shotgun (WGS) entry which is preliminary data.</text>
</comment>
<accession>A0A9P6D2N6</accession>
<proteinExistence type="predicted"/>
<reference evidence="2" key="1">
    <citation type="submission" date="2020-11" db="EMBL/GenBank/DDBJ databases">
        <authorList>
            <consortium name="DOE Joint Genome Institute"/>
            <person name="Ahrendt S."/>
            <person name="Riley R."/>
            <person name="Andreopoulos W."/>
            <person name="Labutti K."/>
            <person name="Pangilinan J."/>
            <person name="Ruiz-Duenas F.J."/>
            <person name="Barrasa J.M."/>
            <person name="Sanchez-Garcia M."/>
            <person name="Camarero S."/>
            <person name="Miyauchi S."/>
            <person name="Serrano A."/>
            <person name="Linde D."/>
            <person name="Babiker R."/>
            <person name="Drula E."/>
            <person name="Ayuso-Fernandez I."/>
            <person name="Pacheco R."/>
            <person name="Padilla G."/>
            <person name="Ferreira P."/>
            <person name="Barriuso J."/>
            <person name="Kellner H."/>
            <person name="Castanera R."/>
            <person name="Alfaro M."/>
            <person name="Ramirez L."/>
            <person name="Pisabarro A.G."/>
            <person name="Kuo A."/>
            <person name="Tritt A."/>
            <person name="Lipzen A."/>
            <person name="He G."/>
            <person name="Yan M."/>
            <person name="Ng V."/>
            <person name="Cullen D."/>
            <person name="Martin F."/>
            <person name="Rosso M.-N."/>
            <person name="Henrissat B."/>
            <person name="Hibbett D."/>
            <person name="Martinez A.T."/>
            <person name="Grigoriev I.V."/>
        </authorList>
    </citation>
    <scope>NUCLEOTIDE SEQUENCE</scope>
    <source>
        <strain evidence="2">ATCC 90797</strain>
    </source>
</reference>
<dbReference type="AlphaFoldDB" id="A0A9P6D2N6"/>
<dbReference type="EMBL" id="MU154697">
    <property type="protein sequence ID" value="KAF9488782.1"/>
    <property type="molecule type" value="Genomic_DNA"/>
</dbReference>
<gene>
    <name evidence="2" type="ORF">BDN71DRAFT_409604</name>
</gene>
<keyword evidence="3" id="KW-1185">Reference proteome</keyword>
<organism evidence="2 3">
    <name type="scientific">Pleurotus eryngii</name>
    <name type="common">Boletus of the steppes</name>
    <dbReference type="NCBI Taxonomy" id="5323"/>
    <lineage>
        <taxon>Eukaryota</taxon>
        <taxon>Fungi</taxon>
        <taxon>Dikarya</taxon>
        <taxon>Basidiomycota</taxon>
        <taxon>Agaricomycotina</taxon>
        <taxon>Agaricomycetes</taxon>
        <taxon>Agaricomycetidae</taxon>
        <taxon>Agaricales</taxon>
        <taxon>Pleurotineae</taxon>
        <taxon>Pleurotaceae</taxon>
        <taxon>Pleurotus</taxon>
    </lineage>
</organism>
<evidence type="ECO:0000313" key="3">
    <source>
        <dbReference type="Proteomes" id="UP000807025"/>
    </source>
</evidence>
<protein>
    <submittedName>
        <fullName evidence="2">Uncharacterized protein</fullName>
    </submittedName>
</protein>
<name>A0A9P6D2N6_PLEER</name>
<feature type="signal peptide" evidence="1">
    <location>
        <begin position="1"/>
        <end position="19"/>
    </location>
</feature>
<evidence type="ECO:0000256" key="1">
    <source>
        <dbReference type="SAM" id="SignalP"/>
    </source>
</evidence>
<evidence type="ECO:0000313" key="2">
    <source>
        <dbReference type="EMBL" id="KAF9488782.1"/>
    </source>
</evidence>
<dbReference type="OrthoDB" id="10629812at2759"/>
<dbReference type="Proteomes" id="UP000807025">
    <property type="component" value="Unassembled WGS sequence"/>
</dbReference>
<keyword evidence="1" id="KW-0732">Signal</keyword>